<accession>A0AAP9QZE1</accession>
<feature type="transmembrane region" description="Helical" evidence="1">
    <location>
        <begin position="47"/>
        <end position="70"/>
    </location>
</feature>
<keyword evidence="1" id="KW-0472">Membrane</keyword>
<name>A0AAP9QZE1_KLEAE</name>
<organism evidence="2 3">
    <name type="scientific">Klebsiella aerogenes</name>
    <name type="common">Enterobacter aerogenes</name>
    <dbReference type="NCBI Taxonomy" id="548"/>
    <lineage>
        <taxon>Bacteria</taxon>
        <taxon>Pseudomonadati</taxon>
        <taxon>Pseudomonadota</taxon>
        <taxon>Gammaproteobacteria</taxon>
        <taxon>Enterobacterales</taxon>
        <taxon>Enterobacteriaceae</taxon>
        <taxon>Klebsiella/Raoultella group</taxon>
        <taxon>Klebsiella</taxon>
    </lineage>
</organism>
<protein>
    <submittedName>
        <fullName evidence="2">Uncharacterized protein</fullName>
    </submittedName>
</protein>
<proteinExistence type="predicted"/>
<evidence type="ECO:0000313" key="3">
    <source>
        <dbReference type="Proteomes" id="UP000514462"/>
    </source>
</evidence>
<dbReference type="RefSeq" id="WP_064737002.1">
    <property type="nucleotide sequence ID" value="NZ_CP055904.1"/>
</dbReference>
<keyword evidence="1" id="KW-0812">Transmembrane</keyword>
<keyword evidence="1" id="KW-1133">Transmembrane helix</keyword>
<reference evidence="3" key="1">
    <citation type="submission" date="2020-06" db="EMBL/GenBank/DDBJ databases">
        <title>REHAB project genomes.</title>
        <authorList>
            <person name="Shaw L.P."/>
        </authorList>
    </citation>
    <scope>NUCLEOTIDE SEQUENCE [LARGE SCALE GENOMIC DNA]</scope>
    <source>
        <strain evidence="3">RHBSTW-00938</strain>
    </source>
</reference>
<dbReference type="EMBL" id="CP055904">
    <property type="protein sequence ID" value="QMR41761.1"/>
    <property type="molecule type" value="Genomic_DNA"/>
</dbReference>
<dbReference type="AlphaFoldDB" id="A0AAP9QZE1"/>
<dbReference type="Proteomes" id="UP000514462">
    <property type="component" value="Chromosome"/>
</dbReference>
<evidence type="ECO:0000256" key="1">
    <source>
        <dbReference type="SAM" id="Phobius"/>
    </source>
</evidence>
<feature type="transmembrane region" description="Helical" evidence="1">
    <location>
        <begin position="21"/>
        <end position="41"/>
    </location>
</feature>
<gene>
    <name evidence="2" type="ORF">HV331_20715</name>
</gene>
<evidence type="ECO:0000313" key="2">
    <source>
        <dbReference type="EMBL" id="QMR41761.1"/>
    </source>
</evidence>
<sequence>MRQLTDYLPYRTATPPHNGRWLSVGAGMTLISGGGAALMPAEARGGALITVAIVSAMLLVLIIWMLRLLYYRLSVHYTQYYQRLIDFDHQTWWARHQYSVGLVEAVLLGPVGCEPERWQTLLRREHQPPKEKLESGARALRLIHSDIVDIDLREQQLARMLVQQWLAQHGEHQLPYLSGCYWQGSEPAWREFCAELRKRCPTAQLPHMAEPWQGEASLSEITARMNAAGDECFILVAGCQSVAATADSARPAGESAVLWLLTREGEARLTRGEVYEGAAVENIQQVCQRAMQQSGAERPPDPCIAFTQPQIPELAQSGWNSNQLLQDENWGETGQMEQLITIALAAIFARRFHQSCGWIARDPRHPLSLGIVTAAVPAPQPQDKKE</sequence>